<feature type="signal peptide" evidence="6">
    <location>
        <begin position="1"/>
        <end position="17"/>
    </location>
</feature>
<keyword evidence="5" id="KW-0378">Hydrolase</keyword>
<dbReference type="PRINTS" id="PR00747">
    <property type="entry name" value="GLYHDRLASE47"/>
</dbReference>
<comment type="similarity">
    <text evidence="2 5">Belongs to the glycosyl hydrolase 47 family.</text>
</comment>
<keyword evidence="8" id="KW-1185">Reference proteome</keyword>
<evidence type="ECO:0000256" key="5">
    <source>
        <dbReference type="RuleBase" id="RU361193"/>
    </source>
</evidence>
<organism evidence="7 8">
    <name type="scientific">Aureococcus anophagefferens</name>
    <name type="common">Harmful bloom alga</name>
    <dbReference type="NCBI Taxonomy" id="44056"/>
    <lineage>
        <taxon>Eukaryota</taxon>
        <taxon>Sar</taxon>
        <taxon>Stramenopiles</taxon>
        <taxon>Ochrophyta</taxon>
        <taxon>Pelagophyceae</taxon>
        <taxon>Pelagomonadales</taxon>
        <taxon>Pelagomonadaceae</taxon>
        <taxon>Aureococcus</taxon>
    </lineage>
</organism>
<sequence length="552" mass="60470">MARRLLGLLATLAVASTSEDFGMSYGQRLALRDAVVEMHGHAHRAYMAHAFPHDELMPLSCQGRRWDKRRRGTLDDVLGGYLMTLVDGADTMLTIGDYESFAATLDVIAATLTFDRDVTVSTFEACIRVLGGLLSAHYLVTADALRPAVLRAAANATDPAAAVDRWARSLRSLATDLGRRLLPAFDTPTGIPAHRVNLRRGVATSESRETCSAAAGTMLLEMSKLSALTGDGRFEAAARRALDELWRRRSKVTDLVGSTVHTHTGQWLAPNTGVGAGVDSYYEYMVKAAIFLDDAPLLHRGLAGVRAAHNETSFRDPASALLWNVEVYRDSGRYFGHRVSALQAFWPSLLLMAGDVGAARDTFKAYWSVWRKYKSLPELFDLSKNDVLTFAKDSPLRPELAESALHLYLKTRDAHFLVVGRELVAALNDISRVPCGFASIADATTHRLDDRMDSYFFAETLKYLFLLFDLSLEPADRRSFFCCDDDDDDVADGAPYSDAKGCPPAGACVRLDRTLFSTEGHFFEVPFPEALGPFGSLKAGLEPVCDAHAGAM</sequence>
<accession>A0ABR1G572</accession>
<dbReference type="InterPro" id="IPR036026">
    <property type="entry name" value="Seven-hairpin_glycosidases"/>
</dbReference>
<comment type="subcellular location">
    <subcellularLocation>
        <location evidence="1">Endoplasmic reticulum</location>
    </subcellularLocation>
</comment>
<feature type="chain" id="PRO_5047010625" description="alpha-1,2-Mannosidase" evidence="6">
    <location>
        <begin position="18"/>
        <end position="552"/>
    </location>
</feature>
<dbReference type="EC" id="3.2.1.-" evidence="5"/>
<evidence type="ECO:0000256" key="4">
    <source>
        <dbReference type="ARBA" id="ARBA00023180"/>
    </source>
</evidence>
<dbReference type="PANTHER" id="PTHR45679">
    <property type="entry name" value="ER DEGRADATION-ENHANCING ALPHA-MANNOSIDASE-LIKE PROTEIN 2"/>
    <property type="match status" value="1"/>
</dbReference>
<dbReference type="Proteomes" id="UP001363151">
    <property type="component" value="Unassembled WGS sequence"/>
</dbReference>
<dbReference type="Pfam" id="PF01532">
    <property type="entry name" value="Glyco_hydro_47"/>
    <property type="match status" value="1"/>
</dbReference>
<dbReference type="InterPro" id="IPR012341">
    <property type="entry name" value="6hp_glycosidase-like_sf"/>
</dbReference>
<evidence type="ECO:0000256" key="6">
    <source>
        <dbReference type="SAM" id="SignalP"/>
    </source>
</evidence>
<proteinExistence type="inferred from homology"/>
<dbReference type="EMBL" id="JBBJCI010000105">
    <property type="protein sequence ID" value="KAK7248328.1"/>
    <property type="molecule type" value="Genomic_DNA"/>
</dbReference>
<keyword evidence="6" id="KW-0732">Signal</keyword>
<keyword evidence="5" id="KW-0326">Glycosidase</keyword>
<evidence type="ECO:0000313" key="7">
    <source>
        <dbReference type="EMBL" id="KAK7248328.1"/>
    </source>
</evidence>
<keyword evidence="4" id="KW-0325">Glycoprotein</keyword>
<dbReference type="InterPro" id="IPR044674">
    <property type="entry name" value="EDEM1/2/3"/>
</dbReference>
<dbReference type="PANTHER" id="PTHR45679:SF2">
    <property type="entry name" value="ER DEGRADATION-ENHANCING ALPHA-MANNOSIDASE-LIKE PROTEIN 3"/>
    <property type="match status" value="1"/>
</dbReference>
<evidence type="ECO:0000256" key="2">
    <source>
        <dbReference type="ARBA" id="ARBA00007658"/>
    </source>
</evidence>
<reference evidence="7 8" key="1">
    <citation type="submission" date="2024-03" db="EMBL/GenBank/DDBJ databases">
        <title>Aureococcus anophagefferens CCMP1851 and Kratosvirus quantuckense: Draft genome of a second virus-susceptible host strain in the model system.</title>
        <authorList>
            <person name="Chase E."/>
            <person name="Truchon A.R."/>
            <person name="Schepens W."/>
            <person name="Wilhelm S.W."/>
        </authorList>
    </citation>
    <scope>NUCLEOTIDE SEQUENCE [LARGE SCALE GENOMIC DNA]</scope>
    <source>
        <strain evidence="7 8">CCMP1851</strain>
    </source>
</reference>
<dbReference type="InterPro" id="IPR001382">
    <property type="entry name" value="Glyco_hydro_47"/>
</dbReference>
<evidence type="ECO:0000313" key="8">
    <source>
        <dbReference type="Proteomes" id="UP001363151"/>
    </source>
</evidence>
<gene>
    <name evidence="7" type="ORF">SO694_0022405</name>
</gene>
<keyword evidence="3" id="KW-0256">Endoplasmic reticulum</keyword>
<comment type="caution">
    <text evidence="7">The sequence shown here is derived from an EMBL/GenBank/DDBJ whole genome shotgun (WGS) entry which is preliminary data.</text>
</comment>
<dbReference type="Gene3D" id="1.50.10.10">
    <property type="match status" value="1"/>
</dbReference>
<evidence type="ECO:0000256" key="3">
    <source>
        <dbReference type="ARBA" id="ARBA00022824"/>
    </source>
</evidence>
<dbReference type="SUPFAM" id="SSF48225">
    <property type="entry name" value="Seven-hairpin glycosidases"/>
    <property type="match status" value="1"/>
</dbReference>
<protein>
    <recommendedName>
        <fullName evidence="5">alpha-1,2-Mannosidase</fullName>
        <ecNumber evidence="5">3.2.1.-</ecNumber>
    </recommendedName>
</protein>
<name>A0ABR1G572_AURAN</name>
<evidence type="ECO:0000256" key="1">
    <source>
        <dbReference type="ARBA" id="ARBA00004240"/>
    </source>
</evidence>